<evidence type="ECO:0000256" key="16">
    <source>
        <dbReference type="RuleBase" id="RU003464"/>
    </source>
</evidence>
<reference evidence="18 19" key="1">
    <citation type="submission" date="2021-08" db="EMBL/GenBank/DDBJ databases">
        <title>Collinsella faecalis sp. nov. isolated from swine faeces.</title>
        <authorList>
            <person name="Oh B.S."/>
            <person name="Lee J.H."/>
        </authorList>
    </citation>
    <scope>NUCLEOTIDE SEQUENCE [LARGE SCALE GENOMIC DNA]</scope>
    <source>
        <strain evidence="18 19">AGMB00827</strain>
    </source>
</reference>
<evidence type="ECO:0000256" key="7">
    <source>
        <dbReference type="ARBA" id="ARBA00022490"/>
    </source>
</evidence>
<sequence>MIIEALSVFPDVFDAYMHASILGRAQREEIFEFHSYDLRDWTYDRHRSVDDEPYGGGAGMLMKVEPIVHAVESIQQARSMPARTIFFTPAGTPFSQREAERLAGYERLLFVCGRYEGIDERAFELVADECISLGDYVLTGGELAAMVVSDAVVRLLPGALGDAQSSLDESFSASLSHGLLEYAQYTRPASFRGHEVPEVLRSGDHARIKRWRRENSLERTLRFRPDLLECAHLSHEELAFLETYCNREKS</sequence>
<evidence type="ECO:0000256" key="11">
    <source>
        <dbReference type="ARBA" id="ARBA00022694"/>
    </source>
</evidence>
<dbReference type="Pfam" id="PF01746">
    <property type="entry name" value="tRNA_m1G_MT"/>
    <property type="match status" value="1"/>
</dbReference>
<keyword evidence="11 15" id="KW-0819">tRNA processing</keyword>
<dbReference type="PANTHER" id="PTHR46417:SF1">
    <property type="entry name" value="TRNA (GUANINE-N(1)-)-METHYLTRANSFERASE"/>
    <property type="match status" value="1"/>
</dbReference>
<dbReference type="EC" id="2.1.1.228" evidence="5 15"/>
<feature type="binding site" evidence="15">
    <location>
        <position position="113"/>
    </location>
    <ligand>
        <name>S-adenosyl-L-methionine</name>
        <dbReference type="ChEBI" id="CHEBI:59789"/>
    </ligand>
</feature>
<evidence type="ECO:0000313" key="18">
    <source>
        <dbReference type="EMBL" id="MBY4798052.1"/>
    </source>
</evidence>
<evidence type="ECO:0000256" key="4">
    <source>
        <dbReference type="ARBA" id="ARBA00011738"/>
    </source>
</evidence>
<dbReference type="SUPFAM" id="SSF75217">
    <property type="entry name" value="alpha/beta knot"/>
    <property type="match status" value="1"/>
</dbReference>
<dbReference type="GO" id="GO:0052906">
    <property type="term" value="F:tRNA (guanine(37)-N1)-methyltransferase activity"/>
    <property type="evidence" value="ECO:0007669"/>
    <property type="project" value="UniProtKB-EC"/>
</dbReference>
<keyword evidence="10 15" id="KW-0949">S-adenosyl-L-methionine</keyword>
<keyword evidence="9 15" id="KW-0808">Transferase</keyword>
<dbReference type="Gene3D" id="1.10.1270.20">
    <property type="entry name" value="tRNA(m1g37)methyltransferase, domain 2"/>
    <property type="match status" value="1"/>
</dbReference>
<gene>
    <name evidence="15 18" type="primary">trmD</name>
    <name evidence="18" type="ORF">K6V98_06805</name>
</gene>
<dbReference type="InterPro" id="IPR002649">
    <property type="entry name" value="tRNA_m1G_MeTrfase_TrmD"/>
</dbReference>
<dbReference type="InterPro" id="IPR023148">
    <property type="entry name" value="tRNA_m1G_MeTrfase_C_sf"/>
</dbReference>
<comment type="caution">
    <text evidence="18">The sequence shown here is derived from an EMBL/GenBank/DDBJ whole genome shotgun (WGS) entry which is preliminary data.</text>
</comment>
<dbReference type="PANTHER" id="PTHR46417">
    <property type="entry name" value="TRNA (GUANINE-N(1)-)-METHYLTRANSFERASE"/>
    <property type="match status" value="1"/>
</dbReference>
<proteinExistence type="inferred from homology"/>
<evidence type="ECO:0000256" key="6">
    <source>
        <dbReference type="ARBA" id="ARBA00014679"/>
    </source>
</evidence>
<evidence type="ECO:0000256" key="12">
    <source>
        <dbReference type="ARBA" id="ARBA00029736"/>
    </source>
</evidence>
<dbReference type="NCBIfam" id="NF000648">
    <property type="entry name" value="PRK00026.1"/>
    <property type="match status" value="1"/>
</dbReference>
<comment type="subcellular location">
    <subcellularLocation>
        <location evidence="2 15 16">Cytoplasm</location>
    </subcellularLocation>
</comment>
<evidence type="ECO:0000259" key="17">
    <source>
        <dbReference type="Pfam" id="PF01746"/>
    </source>
</evidence>
<accession>A0ABS7ML97</accession>
<comment type="function">
    <text evidence="1 15 16">Specifically methylates guanosine-37 in various tRNAs.</text>
</comment>
<keyword evidence="7 15" id="KW-0963">Cytoplasm</keyword>
<dbReference type="GO" id="GO:0032259">
    <property type="term" value="P:methylation"/>
    <property type="evidence" value="ECO:0007669"/>
    <property type="project" value="UniProtKB-KW"/>
</dbReference>
<comment type="subunit">
    <text evidence="4 15 16">Homodimer.</text>
</comment>
<dbReference type="Gene3D" id="3.40.1280.10">
    <property type="match status" value="1"/>
</dbReference>
<name>A0ABS7ML97_9ACTN</name>
<dbReference type="EMBL" id="JAIMFO010000007">
    <property type="protein sequence ID" value="MBY4798052.1"/>
    <property type="molecule type" value="Genomic_DNA"/>
</dbReference>
<feature type="domain" description="tRNA methyltransferase TRMD/TRM10-type" evidence="17">
    <location>
        <begin position="1"/>
        <end position="229"/>
    </location>
</feature>
<dbReference type="RefSeq" id="WP_222199761.1">
    <property type="nucleotide sequence ID" value="NZ_JAIMFO010000007.1"/>
</dbReference>
<dbReference type="HAMAP" id="MF_00605">
    <property type="entry name" value="TrmD"/>
    <property type="match status" value="1"/>
</dbReference>
<evidence type="ECO:0000256" key="9">
    <source>
        <dbReference type="ARBA" id="ARBA00022679"/>
    </source>
</evidence>
<comment type="catalytic activity">
    <reaction evidence="14 15 16">
        <text>guanosine(37) in tRNA + S-adenosyl-L-methionine = N(1)-methylguanosine(37) in tRNA + S-adenosyl-L-homocysteine + H(+)</text>
        <dbReference type="Rhea" id="RHEA:36899"/>
        <dbReference type="Rhea" id="RHEA-COMP:10145"/>
        <dbReference type="Rhea" id="RHEA-COMP:10147"/>
        <dbReference type="ChEBI" id="CHEBI:15378"/>
        <dbReference type="ChEBI" id="CHEBI:57856"/>
        <dbReference type="ChEBI" id="CHEBI:59789"/>
        <dbReference type="ChEBI" id="CHEBI:73542"/>
        <dbReference type="ChEBI" id="CHEBI:74269"/>
        <dbReference type="EC" id="2.1.1.228"/>
    </reaction>
</comment>
<organism evidence="18 19">
    <name type="scientific">Collinsella ureilytica</name>
    <dbReference type="NCBI Taxonomy" id="2869515"/>
    <lineage>
        <taxon>Bacteria</taxon>
        <taxon>Bacillati</taxon>
        <taxon>Actinomycetota</taxon>
        <taxon>Coriobacteriia</taxon>
        <taxon>Coriobacteriales</taxon>
        <taxon>Coriobacteriaceae</taxon>
        <taxon>Collinsella</taxon>
    </lineage>
</organism>
<keyword evidence="19" id="KW-1185">Reference proteome</keyword>
<evidence type="ECO:0000256" key="8">
    <source>
        <dbReference type="ARBA" id="ARBA00022603"/>
    </source>
</evidence>
<dbReference type="Proteomes" id="UP000700908">
    <property type="component" value="Unassembled WGS sequence"/>
</dbReference>
<evidence type="ECO:0000256" key="3">
    <source>
        <dbReference type="ARBA" id="ARBA00007630"/>
    </source>
</evidence>
<dbReference type="CDD" id="cd18080">
    <property type="entry name" value="TrmD-like"/>
    <property type="match status" value="1"/>
</dbReference>
<evidence type="ECO:0000256" key="1">
    <source>
        <dbReference type="ARBA" id="ARBA00002634"/>
    </source>
</evidence>
<evidence type="ECO:0000256" key="14">
    <source>
        <dbReference type="ARBA" id="ARBA00047783"/>
    </source>
</evidence>
<dbReference type="NCBIfam" id="TIGR00088">
    <property type="entry name" value="trmD"/>
    <property type="match status" value="1"/>
</dbReference>
<evidence type="ECO:0000256" key="10">
    <source>
        <dbReference type="ARBA" id="ARBA00022691"/>
    </source>
</evidence>
<dbReference type="InterPro" id="IPR029028">
    <property type="entry name" value="Alpha/beta_knot_MTases"/>
</dbReference>
<comment type="similarity">
    <text evidence="3 15 16">Belongs to the RNA methyltransferase TrmD family.</text>
</comment>
<evidence type="ECO:0000256" key="13">
    <source>
        <dbReference type="ARBA" id="ARBA00033392"/>
    </source>
</evidence>
<evidence type="ECO:0000256" key="15">
    <source>
        <dbReference type="HAMAP-Rule" id="MF_00605"/>
    </source>
</evidence>
<dbReference type="InterPro" id="IPR016009">
    <property type="entry name" value="tRNA_MeTrfase_TRMD/TRM10"/>
</dbReference>
<dbReference type="InterPro" id="IPR029026">
    <property type="entry name" value="tRNA_m1G_MTases_N"/>
</dbReference>
<feature type="binding site" evidence="15">
    <location>
        <begin position="133"/>
        <end position="138"/>
    </location>
    <ligand>
        <name>S-adenosyl-L-methionine</name>
        <dbReference type="ChEBI" id="CHEBI:59789"/>
    </ligand>
</feature>
<evidence type="ECO:0000256" key="5">
    <source>
        <dbReference type="ARBA" id="ARBA00012807"/>
    </source>
</evidence>
<dbReference type="PIRSF" id="PIRSF000386">
    <property type="entry name" value="tRNA_mtase"/>
    <property type="match status" value="1"/>
</dbReference>
<evidence type="ECO:0000313" key="19">
    <source>
        <dbReference type="Proteomes" id="UP000700908"/>
    </source>
</evidence>
<keyword evidence="8 15" id="KW-0489">Methyltransferase</keyword>
<evidence type="ECO:0000256" key="2">
    <source>
        <dbReference type="ARBA" id="ARBA00004496"/>
    </source>
</evidence>
<protein>
    <recommendedName>
        <fullName evidence="6 15">tRNA (guanine-N(1)-)-methyltransferase</fullName>
        <ecNumber evidence="5 15">2.1.1.228</ecNumber>
    </recommendedName>
    <alternativeName>
        <fullName evidence="12 15">M1G-methyltransferase</fullName>
    </alternativeName>
    <alternativeName>
        <fullName evidence="13 15">tRNA [GM37] methyltransferase</fullName>
    </alternativeName>
</protein>